<evidence type="ECO:0000313" key="3">
    <source>
        <dbReference type="Proteomes" id="UP000315215"/>
    </source>
</evidence>
<reference evidence="2 3" key="1">
    <citation type="submission" date="2019-07" db="EMBL/GenBank/DDBJ databases">
        <authorList>
            <person name="Li J."/>
        </authorList>
    </citation>
    <scope>NUCLEOTIDE SEQUENCE [LARGE SCALE GENOMIC DNA]</scope>
    <source>
        <strain evidence="2 3">TKL69</strain>
    </source>
</reference>
<keyword evidence="1" id="KW-0812">Transmembrane</keyword>
<protein>
    <submittedName>
        <fullName evidence="2">DUF1700 domain-containing protein</fullName>
    </submittedName>
</protein>
<dbReference type="KEGG" id="aqt:FN924_17110"/>
<proteinExistence type="predicted"/>
<feature type="transmembrane region" description="Helical" evidence="1">
    <location>
        <begin position="139"/>
        <end position="159"/>
    </location>
</feature>
<dbReference type="Proteomes" id="UP000315215">
    <property type="component" value="Chromosome"/>
</dbReference>
<dbReference type="RefSeq" id="WP_143896582.1">
    <property type="nucleotide sequence ID" value="NZ_CP041666.1"/>
</dbReference>
<gene>
    <name evidence="2" type="ORF">FN924_17110</name>
</gene>
<feature type="transmembrane region" description="Helical" evidence="1">
    <location>
        <begin position="107"/>
        <end position="127"/>
    </location>
</feature>
<keyword evidence="1" id="KW-0472">Membrane</keyword>
<accession>A0A516KK27</accession>
<dbReference type="OrthoDB" id="9804829at2"/>
<dbReference type="AlphaFoldDB" id="A0A516KK27"/>
<dbReference type="EMBL" id="CP041666">
    <property type="protein sequence ID" value="QDP41744.1"/>
    <property type="molecule type" value="Genomic_DNA"/>
</dbReference>
<sequence>MNKETFLRELDLQLDKIPKDDRMELIYDFIEHFENGEQEGKSEEEISAELGNPKWIARDMLMEYRLTQAQTDKSVRNISRVILATISLSFFNLILVVGPVAAIVAVYLGLAVSSIALMFIPIVWFVANIGYADSFLQPFFVTLTVSSFGVLFGIGMLYVGKGLYFLILKYVKYNIRIVKGER</sequence>
<evidence type="ECO:0000256" key="1">
    <source>
        <dbReference type="SAM" id="Phobius"/>
    </source>
</evidence>
<evidence type="ECO:0000313" key="2">
    <source>
        <dbReference type="EMBL" id="QDP41744.1"/>
    </source>
</evidence>
<organism evidence="2 3">
    <name type="scientific">Radiobacillus deserti</name>
    <dbReference type="NCBI Taxonomy" id="2594883"/>
    <lineage>
        <taxon>Bacteria</taxon>
        <taxon>Bacillati</taxon>
        <taxon>Bacillota</taxon>
        <taxon>Bacilli</taxon>
        <taxon>Bacillales</taxon>
        <taxon>Bacillaceae</taxon>
        <taxon>Radiobacillus</taxon>
    </lineage>
</organism>
<keyword evidence="3" id="KW-1185">Reference proteome</keyword>
<feature type="transmembrane region" description="Helical" evidence="1">
    <location>
        <begin position="81"/>
        <end position="101"/>
    </location>
</feature>
<keyword evidence="1" id="KW-1133">Transmembrane helix</keyword>
<dbReference type="Pfam" id="PF22564">
    <property type="entry name" value="HAAS"/>
    <property type="match status" value="1"/>
</dbReference>
<name>A0A516KK27_9BACI</name>